<keyword evidence="1" id="KW-1133">Transmembrane helix</keyword>
<feature type="transmembrane region" description="Helical" evidence="1">
    <location>
        <begin position="25"/>
        <end position="42"/>
    </location>
</feature>
<dbReference type="EMBL" id="AEDU01000025">
    <property type="protein sequence ID" value="EFN98009.1"/>
    <property type="molecule type" value="Genomic_DNA"/>
</dbReference>
<reference evidence="2 3" key="1">
    <citation type="submission" date="2010-09" db="EMBL/GenBank/DDBJ databases">
        <authorList>
            <person name="Daugherty S.C."/>
            <person name="Tallon L.J."/>
            <person name="Jones K.M."/>
            <person name="Liu X."/>
            <person name="Kilian M."/>
            <person name="Tettelin H."/>
        </authorList>
    </citation>
    <scope>NUCLEOTIDE SEQUENCE [LARGE SCALE GENOMIC DNA]</scope>
    <source>
        <strain evidence="2 3">SK564</strain>
    </source>
</reference>
<sequence>MLVCVSVDFVAQLANKTTEASAERIVTVVFAVFMKYLLFIHFNK</sequence>
<protein>
    <submittedName>
        <fullName evidence="2">Uncharacterized protein</fullName>
    </submittedName>
</protein>
<evidence type="ECO:0000313" key="2">
    <source>
        <dbReference type="EMBL" id="EFN98009.1"/>
    </source>
</evidence>
<keyword evidence="1" id="KW-0812">Transmembrane</keyword>
<keyword evidence="1" id="KW-0472">Membrane</keyword>
<name>E1LNT3_STRMT</name>
<accession>E1LNT3</accession>
<evidence type="ECO:0000256" key="1">
    <source>
        <dbReference type="SAM" id="Phobius"/>
    </source>
</evidence>
<dbReference type="Proteomes" id="UP000004966">
    <property type="component" value="Unassembled WGS sequence"/>
</dbReference>
<proteinExistence type="predicted"/>
<comment type="caution">
    <text evidence="2">The sequence shown here is derived from an EMBL/GenBank/DDBJ whole genome shotgun (WGS) entry which is preliminary data.</text>
</comment>
<organism evidence="2 3">
    <name type="scientific">Streptococcus mitis SK564</name>
    <dbReference type="NCBI Taxonomy" id="585203"/>
    <lineage>
        <taxon>Bacteria</taxon>
        <taxon>Bacillati</taxon>
        <taxon>Bacillota</taxon>
        <taxon>Bacilli</taxon>
        <taxon>Lactobacillales</taxon>
        <taxon>Streptococcaceae</taxon>
        <taxon>Streptococcus</taxon>
        <taxon>Streptococcus mitis group</taxon>
    </lineage>
</organism>
<evidence type="ECO:0000313" key="3">
    <source>
        <dbReference type="Proteomes" id="UP000004966"/>
    </source>
</evidence>
<gene>
    <name evidence="2" type="ORF">SMSK564_1553</name>
</gene>
<dbReference type="AlphaFoldDB" id="E1LNT3"/>